<accession>A0AAE0Z9X6</accession>
<dbReference type="AlphaFoldDB" id="A0AAE0Z9X6"/>
<dbReference type="InterPro" id="IPR016186">
    <property type="entry name" value="C-type_lectin-like/link_sf"/>
</dbReference>
<gene>
    <name evidence="2" type="ORF">RRG08_042036</name>
</gene>
<organism evidence="2 3">
    <name type="scientific">Elysia crispata</name>
    <name type="common">lettuce slug</name>
    <dbReference type="NCBI Taxonomy" id="231223"/>
    <lineage>
        <taxon>Eukaryota</taxon>
        <taxon>Metazoa</taxon>
        <taxon>Spiralia</taxon>
        <taxon>Lophotrochozoa</taxon>
        <taxon>Mollusca</taxon>
        <taxon>Gastropoda</taxon>
        <taxon>Heterobranchia</taxon>
        <taxon>Euthyneura</taxon>
        <taxon>Panpulmonata</taxon>
        <taxon>Sacoglossa</taxon>
        <taxon>Placobranchoidea</taxon>
        <taxon>Plakobranchidae</taxon>
        <taxon>Elysia</taxon>
    </lineage>
</organism>
<dbReference type="CDD" id="cd00037">
    <property type="entry name" value="CLECT"/>
    <property type="match status" value="1"/>
</dbReference>
<keyword evidence="1" id="KW-0732">Signal</keyword>
<evidence type="ECO:0000313" key="3">
    <source>
        <dbReference type="Proteomes" id="UP001283361"/>
    </source>
</evidence>
<dbReference type="EMBL" id="JAWDGP010004412">
    <property type="protein sequence ID" value="KAK3764726.1"/>
    <property type="molecule type" value="Genomic_DNA"/>
</dbReference>
<dbReference type="InterPro" id="IPR016187">
    <property type="entry name" value="CTDL_fold"/>
</dbReference>
<feature type="chain" id="PRO_5042278473" description="C-type lectin domain-containing protein" evidence="1">
    <location>
        <begin position="20"/>
        <end position="222"/>
    </location>
</feature>
<keyword evidence="3" id="KW-1185">Reference proteome</keyword>
<proteinExistence type="predicted"/>
<evidence type="ECO:0000313" key="2">
    <source>
        <dbReference type="EMBL" id="KAK3764726.1"/>
    </source>
</evidence>
<comment type="caution">
    <text evidence="2">The sequence shown here is derived from an EMBL/GenBank/DDBJ whole genome shotgun (WGS) entry which is preliminary data.</text>
</comment>
<dbReference type="Gene3D" id="3.10.100.10">
    <property type="entry name" value="Mannose-Binding Protein A, subunit A"/>
    <property type="match status" value="1"/>
</dbReference>
<evidence type="ECO:0008006" key="4">
    <source>
        <dbReference type="Google" id="ProtNLM"/>
    </source>
</evidence>
<dbReference type="SUPFAM" id="SSF56436">
    <property type="entry name" value="C-type lectin-like"/>
    <property type="match status" value="1"/>
</dbReference>
<dbReference type="Proteomes" id="UP001283361">
    <property type="component" value="Unassembled WGS sequence"/>
</dbReference>
<protein>
    <recommendedName>
        <fullName evidence="4">C-type lectin domain-containing protein</fullName>
    </recommendedName>
</protein>
<sequence length="222" mass="24629">MRVKPVLLSMIMLLMQGNGELFDFHAISSRQDFHEGESMCQNLGYDGLAIINTPETFAYALTITVALRANGLGLHIGLRNNSETKLVTWDDGTFPASDAPWMPNSDESDYTSKQYSVLSHDGYQRAIHNKEKYALCGNHKNLPTEAHGRTIQGQQPTGVSSSLSVTKVLSYLECVLLCGQDHRCRVAEFNFDLLTCMMLGPGSYGYKANSRCQVFVRNGYSS</sequence>
<name>A0AAE0Z9X6_9GAST</name>
<reference evidence="2" key="1">
    <citation type="journal article" date="2023" name="G3 (Bethesda)">
        <title>A reference genome for the long-term kleptoplast-retaining sea slug Elysia crispata morphotype clarki.</title>
        <authorList>
            <person name="Eastman K.E."/>
            <person name="Pendleton A.L."/>
            <person name="Shaikh M.A."/>
            <person name="Suttiyut T."/>
            <person name="Ogas R."/>
            <person name="Tomko P."/>
            <person name="Gavelis G."/>
            <person name="Widhalm J.R."/>
            <person name="Wisecaver J.H."/>
        </authorList>
    </citation>
    <scope>NUCLEOTIDE SEQUENCE</scope>
    <source>
        <strain evidence="2">ECLA1</strain>
    </source>
</reference>
<feature type="signal peptide" evidence="1">
    <location>
        <begin position="1"/>
        <end position="19"/>
    </location>
</feature>
<evidence type="ECO:0000256" key="1">
    <source>
        <dbReference type="SAM" id="SignalP"/>
    </source>
</evidence>